<dbReference type="PRINTS" id="PR00313">
    <property type="entry name" value="CABNDNGRPT"/>
</dbReference>
<keyword evidence="3" id="KW-0460">Magnesium</keyword>
<dbReference type="GO" id="GO:0005509">
    <property type="term" value="F:calcium ion binding"/>
    <property type="evidence" value="ECO:0007669"/>
    <property type="project" value="InterPro"/>
</dbReference>
<evidence type="ECO:0000313" key="5">
    <source>
        <dbReference type="EMBL" id="AFZ50362.1"/>
    </source>
</evidence>
<organism evidence="5 6">
    <name type="scientific">Dactylococcopsis salina (strain PCC 8305)</name>
    <name type="common">Myxobactron salinum</name>
    <dbReference type="NCBI Taxonomy" id="13035"/>
    <lineage>
        <taxon>Bacteria</taxon>
        <taxon>Bacillati</taxon>
        <taxon>Cyanobacteriota</taxon>
        <taxon>Cyanophyceae</taxon>
        <taxon>Nodosilineales</taxon>
        <taxon>Cymatolegaceae</taxon>
        <taxon>Dactylococcopsis</taxon>
    </lineage>
</organism>
<evidence type="ECO:0000256" key="1">
    <source>
        <dbReference type="ARBA" id="ARBA00022553"/>
    </source>
</evidence>
<dbReference type="HOGENOM" id="CLU_289813_0_0_3"/>
<dbReference type="EMBL" id="CP003944">
    <property type="protein sequence ID" value="AFZ50362.1"/>
    <property type="molecule type" value="Genomic_DNA"/>
</dbReference>
<accession>K9YV16</accession>
<comment type="cofactor">
    <cofactor evidence="3">
        <name>Mg(2+)</name>
        <dbReference type="ChEBI" id="CHEBI:18420"/>
    </cofactor>
    <text evidence="3">Binds 1 Mg(2+) ion.</text>
</comment>
<dbReference type="PATRIC" id="fig|13035.3.peg.1911"/>
<keyword evidence="3" id="KW-0862">Zinc</keyword>
<evidence type="ECO:0000256" key="3">
    <source>
        <dbReference type="PIRSR" id="PIRSR601952-2"/>
    </source>
</evidence>
<feature type="binding site" evidence="3">
    <location>
        <position position="488"/>
    </location>
    <ligand>
        <name>Mg(2+)</name>
        <dbReference type="ChEBI" id="CHEBI:18420"/>
    </ligand>
</feature>
<protein>
    <submittedName>
        <fullName evidence="5">Alkaline phosphatase</fullName>
    </submittedName>
</protein>
<feature type="binding site" evidence="3">
    <location>
        <position position="488"/>
    </location>
    <ligand>
        <name>Zn(2+)</name>
        <dbReference type="ChEBI" id="CHEBI:29105"/>
        <label>2</label>
    </ligand>
</feature>
<gene>
    <name evidence="5" type="ORF">Dacsa_1696</name>
</gene>
<dbReference type="eggNOG" id="COG2931">
    <property type="taxonomic scope" value="Bacteria"/>
</dbReference>
<dbReference type="RefSeq" id="WP_015229359.1">
    <property type="nucleotide sequence ID" value="NC_019780.1"/>
</dbReference>
<evidence type="ECO:0000313" key="6">
    <source>
        <dbReference type="Proteomes" id="UP000010482"/>
    </source>
</evidence>
<proteinExistence type="inferred from homology"/>
<keyword evidence="1" id="KW-0597">Phosphoprotein</keyword>
<dbReference type="OrthoDB" id="570067at2"/>
<comment type="cofactor">
    <cofactor evidence="3">
        <name>Zn(2+)</name>
        <dbReference type="ChEBI" id="CHEBI:29105"/>
    </cofactor>
    <text evidence="3">Binds 2 Zn(2+) ions.</text>
</comment>
<comment type="similarity">
    <text evidence="4">Belongs to the alkaline phosphatase family.</text>
</comment>
<dbReference type="Proteomes" id="UP000010482">
    <property type="component" value="Chromosome"/>
</dbReference>
<dbReference type="InterPro" id="IPR017850">
    <property type="entry name" value="Alkaline_phosphatase_core_sf"/>
</dbReference>
<feature type="binding site" evidence="3">
    <location>
        <position position="749"/>
    </location>
    <ligand>
        <name>Mg(2+)</name>
        <dbReference type="ChEBI" id="CHEBI:18420"/>
    </ligand>
</feature>
<dbReference type="KEGG" id="dsl:Dacsa_1696"/>
<feature type="binding site" evidence="3">
    <location>
        <position position="754"/>
    </location>
    <ligand>
        <name>Zn(2+)</name>
        <dbReference type="ChEBI" id="CHEBI:29105"/>
        <label>2</label>
    </ligand>
</feature>
<dbReference type="Gene3D" id="3.40.720.10">
    <property type="entry name" value="Alkaline Phosphatase, subunit A"/>
    <property type="match status" value="2"/>
</dbReference>
<dbReference type="AlphaFoldDB" id="K9YV16"/>
<sequence>MAGNNVIFIHPDGAGPSHWSLARLATEGPDGRINWDRMTEASVYLGHLDDQIGATSNAGAVAHAYGIKPVAPSYGFDGDGNPYQPLSELQGQLQDGAESGDTIMEEAVASGKPTALIQSGFIAEPGTGVFVADAESRGDREGITAQIVESGVDVILGAGEVDYLPEGETGFFGVEGTRTDGRNLITEAEDAGYEVVYTREQLQSLPADTERVLGIFAPEDTYNDLTEQQLRDAGLVDESLPPSEQLITYGQPDQNNPDPVTVGEMMEFTLGLDKFTQAEDGFFVVAEEEATDNFGNDNNTAGVLDATLRADAMIGAAQDFVDNVNPNTLVITAADSAAGGLQLDDKTGETVGTNFRQPSFDDLEGNVQIGERNGQPVFAYEVPLDGQTGNNTEPFVTGAPDASGDTFEFGAAYATFSDVFGSIVTKTYGLNAEKINSTIDNTAVYRLMYETLFDVELAPPDGVPDDFDIEQPPEATASTGNVIFFHPDGTSPSHFAAARFATVGTDGRLNWDNMSEASVYLGHMDDRIVGTSNGGAVVHAMGVKPFAGSYGLDENGNPYTSLSGKEGTTILEEAQATGKAVGIVNSGFIAEPGSGVFLADVEDRSQTEAITVEILESGADVILGGGETDYLPEGTVGVFGQEGTREDGRNLIEEAEDMGYTVVFSRDELNEAVENPETDKLLGIFAARDTYNDTFEDDLRGQGFEAENGDLIYYGQPPENPNPPTVAEMTEAALSILSQDEDGFMLVAEEEATDNFPNNGNAGGGIEATIRADEAIGVAQEFVKNQDPNTLLLTAADSDANGFEVEDVDVEAETVGFDDVQADEFVFPLDGQTGSDTAPFQTGAPDADGDNFQFGMVSAGLADLEGSIVAKAFGMNAETLPTTADNTDIYRTMYRTLFGAEAEDVADVKLAFGSLGNDTRDSAVDADFDGAADLSFTGAGSDVIDTSSSIFGQNRVYAGSDNDELLASSNDRLFAGAGNDVLDSTDGNGGNRLYGGAGNDDFFLGSNDRAIGGEGSDRFFTPEGGNNLITGGAGADQFWIANAQLPAAASEITDFTAGEDVLGIGGIDSVAEFADLTITQDGADALISAGDSELARLLGLNADDVTAAQFAIVESAV</sequence>
<dbReference type="STRING" id="13035.Dacsa_1696"/>
<keyword evidence="3" id="KW-0479">Metal-binding</keyword>
<dbReference type="PANTHER" id="PTHR11596:SF5">
    <property type="entry name" value="ALKALINE PHOSPHATASE"/>
    <property type="match status" value="1"/>
</dbReference>
<dbReference type="SUPFAM" id="SSF53649">
    <property type="entry name" value="Alkaline phosphatase-like"/>
    <property type="match status" value="2"/>
</dbReference>
<dbReference type="InterPro" id="IPR011049">
    <property type="entry name" value="Serralysin-like_metalloprot_C"/>
</dbReference>
<dbReference type="GO" id="GO:0004035">
    <property type="term" value="F:alkaline phosphatase activity"/>
    <property type="evidence" value="ECO:0007669"/>
    <property type="project" value="TreeGrafter"/>
</dbReference>
<dbReference type="eggNOG" id="COG1785">
    <property type="taxonomic scope" value="Bacteria"/>
</dbReference>
<feature type="active site" description="Phosphoserine intermediate" evidence="2">
    <location>
        <position position="532"/>
    </location>
</feature>
<evidence type="ECO:0000256" key="4">
    <source>
        <dbReference type="RuleBase" id="RU003946"/>
    </source>
</evidence>
<dbReference type="InterPro" id="IPR001952">
    <property type="entry name" value="Alkaline_phosphatase"/>
</dbReference>
<dbReference type="SUPFAM" id="SSF51120">
    <property type="entry name" value="beta-Roll"/>
    <property type="match status" value="2"/>
</dbReference>
<name>K9YV16_DACS8</name>
<reference evidence="5" key="1">
    <citation type="submission" date="2012-04" db="EMBL/GenBank/DDBJ databases">
        <title>Finished genome of Dactylococcopsis salina PCC 8305.</title>
        <authorList>
            <consortium name="US DOE Joint Genome Institute"/>
            <person name="Gugger M."/>
            <person name="Coursin T."/>
            <person name="Rippka R."/>
            <person name="Tandeau De Marsac N."/>
            <person name="Huntemann M."/>
            <person name="Wei C.-L."/>
            <person name="Han J."/>
            <person name="Detter J.C."/>
            <person name="Han C."/>
            <person name="Tapia R."/>
            <person name="Daligault H."/>
            <person name="Chen A."/>
            <person name="Krypides N."/>
            <person name="Mavromatis K."/>
            <person name="Markowitz V."/>
            <person name="Szeto E."/>
            <person name="Ivanova N."/>
            <person name="Ovchinnikova G."/>
            <person name="Pagani I."/>
            <person name="Pati A."/>
            <person name="Goodwin L."/>
            <person name="Peters L."/>
            <person name="Pitluck S."/>
            <person name="Woyke T."/>
            <person name="Kerfeld C."/>
        </authorList>
    </citation>
    <scope>NUCLEOTIDE SEQUENCE [LARGE SCALE GENOMIC DNA]</scope>
    <source>
        <strain evidence="5">PCC 8305</strain>
    </source>
</reference>
<dbReference type="Pfam" id="PF00245">
    <property type="entry name" value="Alk_phosphatase"/>
    <property type="match status" value="2"/>
</dbReference>
<dbReference type="Gene3D" id="2.150.10.10">
    <property type="entry name" value="Serralysin-like metalloprotease, C-terminal"/>
    <property type="match status" value="1"/>
</dbReference>
<keyword evidence="6" id="KW-1185">Reference proteome</keyword>
<feature type="binding site" evidence="3">
    <location>
        <position position="797"/>
    </location>
    <ligand>
        <name>Zn(2+)</name>
        <dbReference type="ChEBI" id="CHEBI:29105"/>
        <label>2</label>
    </ligand>
</feature>
<dbReference type="PRINTS" id="PR00113">
    <property type="entry name" value="ALKPHPHTASE"/>
</dbReference>
<dbReference type="PANTHER" id="PTHR11596">
    <property type="entry name" value="ALKALINE PHOSPHATASE"/>
    <property type="match status" value="1"/>
</dbReference>
<dbReference type="SMART" id="SM00098">
    <property type="entry name" value="alkPPc"/>
    <property type="match status" value="1"/>
</dbReference>
<evidence type="ECO:0000256" key="2">
    <source>
        <dbReference type="PIRSR" id="PIRSR601952-1"/>
    </source>
</evidence>